<dbReference type="EMBL" id="CP119075">
    <property type="protein sequence ID" value="WED64829.1"/>
    <property type="molecule type" value="Genomic_DNA"/>
</dbReference>
<keyword evidence="3" id="KW-0720">Serine protease</keyword>
<proteinExistence type="predicted"/>
<dbReference type="CDD" id="cd04847">
    <property type="entry name" value="Peptidases_S8_Subtilisin_like_2"/>
    <property type="match status" value="1"/>
</dbReference>
<reference evidence="5" key="1">
    <citation type="submission" date="2023-03" db="EMBL/GenBank/DDBJ databases">
        <title>Lomoglobus Profundus gen. nov., sp. nov., a novel member of the phylum Verrucomicrobia, isolated from deep-marine sediment of South China Sea.</title>
        <authorList>
            <person name="Ahmad T."/>
            <person name="Ishaq S.E."/>
            <person name="Wang F."/>
        </authorList>
    </citation>
    <scope>NUCLEOTIDE SEQUENCE</scope>
    <source>
        <strain evidence="5">LMO-M01</strain>
    </source>
</reference>
<evidence type="ECO:0000313" key="6">
    <source>
        <dbReference type="Proteomes" id="UP001218638"/>
    </source>
</evidence>
<sequence length="864" mass="96878">MPDPNFPHLRLTLKGEYEPYFKGGKKPNPEVQANRQNLAGHAGRIKGVLDGMRRADEQDLRQRAELNLPPIPAERGFLLRLPEGADVEAIVRTLGVELVAETEEGLMLVSSDDLSFAMLYEVLDAFGAGAGALTAGSSLLDIYERRDDRRKLTEILAPEVLAHWPFENDAEYTFDLAIQTATSTRDMRWPRVPQRKNETEGEFIARREAKRLAARMEAEDQWLNNAEIRVHELEPIVNHFEGRFVTGMVSDEGLKTDTGMVFADSVQVRVTMRGEGFRDVVMNFPHLFEVTLPPELQGTFQAEGAQRETAAPILRPPTSNAATVCVIDSGIQEGHYWLAPAMDSERSRSFLPDCLPDDVADEFSPRGHGTRVAGAILYPLEIPTGGEIQLHTWIQNARVLDKDNRLPASLPPERYLQQVVEHFHAPPRHTKIFNHSINAKVPCPRRRMTAWAAKIDELSHEHDVLFVQSAGNQHRFGPGDQANPGLATHLAEGRAPPEHLLEDSMRVANPAQSLHALTVGSIARKSWHDEDRRSFADDELRPSAFSRSGFGQPWSVIKPEVVEFGGDLVYSESPYIVAPHPEVAVELLNSTLHGQSSFSKDGAGTSFSAPKVSHLAAHLQALFPTASPLLYRALIAQSARWPHWAENEPNKDHVLRWIGFGLPSLERATENTPTRVTLITTEAEMLPGKQFHLFTVKIPDEIRNAALEARLRIDVTLAYTALPRRTRARRTGYLETWLDWEASRLGERADIFVNRMRNGGAGAGRNIPWTLHTQSNFGETEETSRGRGTLQKDWAEFDAYDLPEEFSIAVRAHLGWNHRETAAAARYCLAVSFEALDMELPVYERIEAENRIETEVENENRIKL</sequence>
<dbReference type="InterPro" id="IPR034074">
    <property type="entry name" value="Y4bN_pept_dom"/>
</dbReference>
<keyword evidence="6" id="KW-1185">Reference proteome</keyword>
<dbReference type="InterPro" id="IPR015500">
    <property type="entry name" value="Peptidase_S8_subtilisin-rel"/>
</dbReference>
<gene>
    <name evidence="5" type="ORF">PXH66_20990</name>
</gene>
<dbReference type="AlphaFoldDB" id="A0AAE9ZXC5"/>
<organism evidence="5 6">
    <name type="scientific">Synoicihabitans lomoniglobus</name>
    <dbReference type="NCBI Taxonomy" id="2909285"/>
    <lineage>
        <taxon>Bacteria</taxon>
        <taxon>Pseudomonadati</taxon>
        <taxon>Verrucomicrobiota</taxon>
        <taxon>Opitutia</taxon>
        <taxon>Opitutales</taxon>
        <taxon>Opitutaceae</taxon>
        <taxon>Synoicihabitans</taxon>
    </lineage>
</organism>
<dbReference type="KEGG" id="slom:PXH66_20990"/>
<dbReference type="Proteomes" id="UP001218638">
    <property type="component" value="Chromosome"/>
</dbReference>
<dbReference type="SUPFAM" id="SSF52743">
    <property type="entry name" value="Subtilisin-like"/>
    <property type="match status" value="1"/>
</dbReference>
<evidence type="ECO:0000313" key="5">
    <source>
        <dbReference type="EMBL" id="WED64829.1"/>
    </source>
</evidence>
<dbReference type="Gene3D" id="3.40.50.200">
    <property type="entry name" value="Peptidase S8/S53 domain"/>
    <property type="match status" value="1"/>
</dbReference>
<dbReference type="InterPro" id="IPR036852">
    <property type="entry name" value="Peptidase_S8/S53_dom_sf"/>
</dbReference>
<dbReference type="PRINTS" id="PR00723">
    <property type="entry name" value="SUBTILISIN"/>
</dbReference>
<evidence type="ECO:0000256" key="2">
    <source>
        <dbReference type="ARBA" id="ARBA00022801"/>
    </source>
</evidence>
<dbReference type="InterPro" id="IPR000209">
    <property type="entry name" value="Peptidase_S8/S53_dom"/>
</dbReference>
<accession>A0AAE9ZXC5</accession>
<evidence type="ECO:0000259" key="4">
    <source>
        <dbReference type="Pfam" id="PF00082"/>
    </source>
</evidence>
<keyword evidence="1" id="KW-0645">Protease</keyword>
<protein>
    <submittedName>
        <fullName evidence="5">S8 family peptidase</fullName>
    </submittedName>
</protein>
<dbReference type="GO" id="GO:0004252">
    <property type="term" value="F:serine-type endopeptidase activity"/>
    <property type="evidence" value="ECO:0007669"/>
    <property type="project" value="InterPro"/>
</dbReference>
<feature type="domain" description="Peptidase S8/S53" evidence="4">
    <location>
        <begin position="321"/>
        <end position="661"/>
    </location>
</feature>
<dbReference type="GO" id="GO:0006508">
    <property type="term" value="P:proteolysis"/>
    <property type="evidence" value="ECO:0007669"/>
    <property type="project" value="UniProtKB-KW"/>
</dbReference>
<dbReference type="RefSeq" id="WP_330931907.1">
    <property type="nucleotide sequence ID" value="NZ_CP119075.1"/>
</dbReference>
<dbReference type="Pfam" id="PF00082">
    <property type="entry name" value="Peptidase_S8"/>
    <property type="match status" value="1"/>
</dbReference>
<keyword evidence="2" id="KW-0378">Hydrolase</keyword>
<name>A0AAE9ZXC5_9BACT</name>
<evidence type="ECO:0000256" key="1">
    <source>
        <dbReference type="ARBA" id="ARBA00022670"/>
    </source>
</evidence>
<evidence type="ECO:0000256" key="3">
    <source>
        <dbReference type="ARBA" id="ARBA00022825"/>
    </source>
</evidence>